<evidence type="ECO:0000313" key="5">
    <source>
        <dbReference type="Proteomes" id="UP001432292"/>
    </source>
</evidence>
<dbReference type="EMBL" id="CP108473">
    <property type="protein sequence ID" value="WUS21669.1"/>
    <property type="molecule type" value="Genomic_DNA"/>
</dbReference>
<name>A0A640S7Z4_9ACTN</name>
<reference evidence="3" key="2">
    <citation type="submission" date="2022-10" db="EMBL/GenBank/DDBJ databases">
        <title>The complete genomes of actinobacterial strains from the NBC collection.</title>
        <authorList>
            <person name="Joergensen T.S."/>
            <person name="Alvarez Arevalo M."/>
            <person name="Sterndorff E.B."/>
            <person name="Faurdal D."/>
            <person name="Vuksanovic O."/>
            <person name="Mourched A.-S."/>
            <person name="Charusanti P."/>
            <person name="Shaw S."/>
            <person name="Blin K."/>
            <person name="Weber T."/>
        </authorList>
    </citation>
    <scope>NUCLEOTIDE SEQUENCE</scope>
    <source>
        <strain evidence="3">NBC_01256</strain>
    </source>
</reference>
<protein>
    <submittedName>
        <fullName evidence="2">Uncharacterized protein</fullName>
    </submittedName>
</protein>
<evidence type="ECO:0000313" key="2">
    <source>
        <dbReference type="EMBL" id="GFE06496.1"/>
    </source>
</evidence>
<reference evidence="2 4" key="1">
    <citation type="submission" date="2019-12" db="EMBL/GenBank/DDBJ databases">
        <title>Whole genome shotgun sequence of Streptomyces caniferus NBRC 15389.</title>
        <authorList>
            <person name="Ichikawa N."/>
            <person name="Kimura A."/>
            <person name="Kitahashi Y."/>
            <person name="Komaki H."/>
            <person name="Tamura T."/>
        </authorList>
    </citation>
    <scope>NUCLEOTIDE SEQUENCE [LARGE SCALE GENOMIC DNA]</scope>
    <source>
        <strain evidence="2 4">NBRC 15389</strain>
    </source>
</reference>
<feature type="region of interest" description="Disordered" evidence="1">
    <location>
        <begin position="1"/>
        <end position="62"/>
    </location>
</feature>
<dbReference type="AlphaFoldDB" id="A0A640S7Z4"/>
<dbReference type="GeneID" id="96639798"/>
<sequence>MTRSDANGSAPNMAWPASTSPSRQVDPELPTSVEQICTRAGIPTEPPDPDVASPDAAEQDGE</sequence>
<dbReference type="Proteomes" id="UP000435837">
    <property type="component" value="Unassembled WGS sequence"/>
</dbReference>
<evidence type="ECO:0000313" key="3">
    <source>
        <dbReference type="EMBL" id="WUS21669.1"/>
    </source>
</evidence>
<feature type="compositionally biased region" description="Polar residues" evidence="1">
    <location>
        <begin position="1"/>
        <end position="10"/>
    </location>
</feature>
<proteinExistence type="predicted"/>
<dbReference type="EMBL" id="BLIN01000003">
    <property type="protein sequence ID" value="GFE06496.1"/>
    <property type="molecule type" value="Genomic_DNA"/>
</dbReference>
<dbReference type="RefSeq" id="WP_159474245.1">
    <property type="nucleotide sequence ID" value="NZ_BAAATH010000071.1"/>
</dbReference>
<dbReference type="Proteomes" id="UP001432292">
    <property type="component" value="Chromosome"/>
</dbReference>
<evidence type="ECO:0000256" key="1">
    <source>
        <dbReference type="SAM" id="MobiDB-lite"/>
    </source>
</evidence>
<keyword evidence="5" id="KW-1185">Reference proteome</keyword>
<evidence type="ECO:0000313" key="4">
    <source>
        <dbReference type="Proteomes" id="UP000435837"/>
    </source>
</evidence>
<accession>A0A640S7Z4</accession>
<gene>
    <name evidence="3" type="ORF">OG727_04815</name>
    <name evidence="2" type="ORF">Scani_27640</name>
</gene>
<organism evidence="2 4">
    <name type="scientific">Streptomyces caniferus</name>
    <dbReference type="NCBI Taxonomy" id="285557"/>
    <lineage>
        <taxon>Bacteria</taxon>
        <taxon>Bacillati</taxon>
        <taxon>Actinomycetota</taxon>
        <taxon>Actinomycetes</taxon>
        <taxon>Kitasatosporales</taxon>
        <taxon>Streptomycetaceae</taxon>
        <taxon>Streptomyces</taxon>
    </lineage>
</organism>